<dbReference type="EMBL" id="FUEG01000002">
    <property type="protein sequence ID" value="SJK99428.1"/>
    <property type="molecule type" value="Genomic_DNA"/>
</dbReference>
<dbReference type="SUPFAM" id="SSF52499">
    <property type="entry name" value="Isochorismatase-like hydrolases"/>
    <property type="match status" value="1"/>
</dbReference>
<dbReference type="PANTHER" id="PTHR43540">
    <property type="entry name" value="PEROXYUREIDOACRYLATE/UREIDOACRYLATE AMIDOHYDROLASE-RELATED"/>
    <property type="match status" value="1"/>
</dbReference>
<evidence type="ECO:0000313" key="4">
    <source>
        <dbReference type="EMBL" id="SJK99428.1"/>
    </source>
</evidence>
<accession>A0A284QSG5</accession>
<evidence type="ECO:0000256" key="2">
    <source>
        <dbReference type="ARBA" id="ARBA00022801"/>
    </source>
</evidence>
<gene>
    <name evidence="4" type="ORF">ARMOST_02729</name>
</gene>
<dbReference type="Pfam" id="PF00857">
    <property type="entry name" value="Isochorismatase"/>
    <property type="match status" value="1"/>
</dbReference>
<dbReference type="GO" id="GO:0016787">
    <property type="term" value="F:hydrolase activity"/>
    <property type="evidence" value="ECO:0007669"/>
    <property type="project" value="UniProtKB-KW"/>
</dbReference>
<dbReference type="InterPro" id="IPR050272">
    <property type="entry name" value="Isochorismatase-like_hydrls"/>
</dbReference>
<keyword evidence="2" id="KW-0378">Hydrolase</keyword>
<dbReference type="Gene3D" id="3.40.50.850">
    <property type="entry name" value="Isochorismatase-like"/>
    <property type="match status" value="1"/>
</dbReference>
<sequence length="205" mass="21897">MPGNTRRVLLILDAQKAALSPPPMGIPSSKTVSKNITQILETARSANPPPLIIHIRTAGDVGEPDEPNTPGWELVNPPLPNEPVIDKKKNNAFAGTILGDLIVSDAEIVVVGLQSDFSLRASEATRVSSHFGDPDFYVACSAALDRGNEVLMVRGAHGTYDRLEVLFGEGTTTANAVEAETEAELEEAGVCILEMKDLPGIFNNR</sequence>
<comment type="similarity">
    <text evidence="1">Belongs to the isochorismatase family.</text>
</comment>
<dbReference type="STRING" id="47428.A0A284QSG5"/>
<dbReference type="InterPro" id="IPR000868">
    <property type="entry name" value="Isochorismatase-like_dom"/>
</dbReference>
<feature type="domain" description="Isochorismatase-like" evidence="3">
    <location>
        <begin position="8"/>
        <end position="118"/>
    </location>
</feature>
<evidence type="ECO:0000313" key="5">
    <source>
        <dbReference type="Proteomes" id="UP000219338"/>
    </source>
</evidence>
<dbReference type="PANTHER" id="PTHR43540:SF1">
    <property type="entry name" value="ISOCHORISMATASE HYDROLASE"/>
    <property type="match status" value="1"/>
</dbReference>
<dbReference type="OrthoDB" id="167809at2759"/>
<dbReference type="AlphaFoldDB" id="A0A284QSG5"/>
<dbReference type="InterPro" id="IPR036380">
    <property type="entry name" value="Isochorismatase-like_sf"/>
</dbReference>
<organism evidence="4 5">
    <name type="scientific">Armillaria ostoyae</name>
    <name type="common">Armillaria root rot fungus</name>
    <dbReference type="NCBI Taxonomy" id="47428"/>
    <lineage>
        <taxon>Eukaryota</taxon>
        <taxon>Fungi</taxon>
        <taxon>Dikarya</taxon>
        <taxon>Basidiomycota</taxon>
        <taxon>Agaricomycotina</taxon>
        <taxon>Agaricomycetes</taxon>
        <taxon>Agaricomycetidae</taxon>
        <taxon>Agaricales</taxon>
        <taxon>Marasmiineae</taxon>
        <taxon>Physalacriaceae</taxon>
        <taxon>Armillaria</taxon>
    </lineage>
</organism>
<proteinExistence type="inferred from homology"/>
<evidence type="ECO:0000259" key="3">
    <source>
        <dbReference type="Pfam" id="PF00857"/>
    </source>
</evidence>
<reference evidence="5" key="1">
    <citation type="journal article" date="2017" name="Nat. Ecol. Evol.">
        <title>Genome expansion and lineage-specific genetic innovations in the forest pathogenic fungi Armillaria.</title>
        <authorList>
            <person name="Sipos G."/>
            <person name="Prasanna A.N."/>
            <person name="Walter M.C."/>
            <person name="O'Connor E."/>
            <person name="Balint B."/>
            <person name="Krizsan K."/>
            <person name="Kiss B."/>
            <person name="Hess J."/>
            <person name="Varga T."/>
            <person name="Slot J."/>
            <person name="Riley R."/>
            <person name="Boka B."/>
            <person name="Rigling D."/>
            <person name="Barry K."/>
            <person name="Lee J."/>
            <person name="Mihaltcheva S."/>
            <person name="LaButti K."/>
            <person name="Lipzen A."/>
            <person name="Waldron R."/>
            <person name="Moloney N.M."/>
            <person name="Sperisen C."/>
            <person name="Kredics L."/>
            <person name="Vagvoelgyi C."/>
            <person name="Patrignani A."/>
            <person name="Fitzpatrick D."/>
            <person name="Nagy I."/>
            <person name="Doyle S."/>
            <person name="Anderson J.B."/>
            <person name="Grigoriev I.V."/>
            <person name="Gueldener U."/>
            <person name="Muensterkoetter M."/>
            <person name="Nagy L.G."/>
        </authorList>
    </citation>
    <scope>NUCLEOTIDE SEQUENCE [LARGE SCALE GENOMIC DNA]</scope>
    <source>
        <strain evidence="5">C18/9</strain>
    </source>
</reference>
<name>A0A284QSG5_ARMOS</name>
<keyword evidence="5" id="KW-1185">Reference proteome</keyword>
<protein>
    <recommendedName>
        <fullName evidence="3">Isochorismatase-like domain-containing protein</fullName>
    </recommendedName>
</protein>
<dbReference type="Proteomes" id="UP000219338">
    <property type="component" value="Unassembled WGS sequence"/>
</dbReference>
<dbReference type="OMA" id="HATYDRI"/>
<evidence type="ECO:0000256" key="1">
    <source>
        <dbReference type="ARBA" id="ARBA00006336"/>
    </source>
</evidence>